<comment type="caution">
    <text evidence="1">The sequence shown here is derived from an EMBL/GenBank/DDBJ whole genome shotgun (WGS) entry which is preliminary data.</text>
</comment>
<accession>A0A5J5CLJ3</accession>
<evidence type="ECO:0000313" key="1">
    <source>
        <dbReference type="EMBL" id="KAA8580971.1"/>
    </source>
</evidence>
<sequence length="85" mass="10047">MYYLSLITTGHEVTQHENETSEIGGQRQAFHQQSASGESDYCCPKSVKEKLHHQRMTLRQPVWSRRAKIQKHVRPNIYIIDFKTY</sequence>
<evidence type="ECO:0000313" key="2">
    <source>
        <dbReference type="Proteomes" id="UP000327493"/>
    </source>
</evidence>
<protein>
    <submittedName>
        <fullName evidence="1">Uncharacterized protein</fullName>
    </submittedName>
</protein>
<dbReference type="AlphaFoldDB" id="A0A5J5CLJ3"/>
<keyword evidence="2" id="KW-1185">Reference proteome</keyword>
<dbReference type="EMBL" id="VOFY01000022">
    <property type="protein sequence ID" value="KAA8580971.1"/>
    <property type="molecule type" value="Genomic_DNA"/>
</dbReference>
<proteinExistence type="predicted"/>
<organism evidence="1 2">
    <name type="scientific">Etheostoma spectabile</name>
    <name type="common">orangethroat darter</name>
    <dbReference type="NCBI Taxonomy" id="54343"/>
    <lineage>
        <taxon>Eukaryota</taxon>
        <taxon>Metazoa</taxon>
        <taxon>Chordata</taxon>
        <taxon>Craniata</taxon>
        <taxon>Vertebrata</taxon>
        <taxon>Euteleostomi</taxon>
        <taxon>Actinopterygii</taxon>
        <taxon>Neopterygii</taxon>
        <taxon>Teleostei</taxon>
        <taxon>Neoteleostei</taxon>
        <taxon>Acanthomorphata</taxon>
        <taxon>Eupercaria</taxon>
        <taxon>Perciformes</taxon>
        <taxon>Percoidei</taxon>
        <taxon>Percidae</taxon>
        <taxon>Etheostomatinae</taxon>
        <taxon>Etheostoma</taxon>
    </lineage>
</organism>
<reference evidence="1 2" key="1">
    <citation type="submission" date="2019-08" db="EMBL/GenBank/DDBJ databases">
        <title>A chromosome-level genome assembly, high-density linkage maps, and genome scans reveal the genomic architecture of hybrid incompatibilities underlying speciation via character displacement in darters (Percidae: Etheostominae).</title>
        <authorList>
            <person name="Moran R.L."/>
            <person name="Catchen J.M."/>
            <person name="Fuller R.C."/>
        </authorList>
    </citation>
    <scope>NUCLEOTIDE SEQUENCE [LARGE SCALE GENOMIC DNA]</scope>
    <source>
        <strain evidence="1">EspeVRDwgs_2016</strain>
        <tissue evidence="1">Muscle</tissue>
    </source>
</reference>
<gene>
    <name evidence="1" type="ORF">FQN60_013929</name>
</gene>
<dbReference type="Proteomes" id="UP000327493">
    <property type="component" value="Chromosome 22"/>
</dbReference>
<name>A0A5J5CLJ3_9PERO</name>